<accession>A0ABN8NV23</accession>
<evidence type="ECO:0000259" key="3">
    <source>
        <dbReference type="PROSITE" id="PS50237"/>
    </source>
</evidence>
<dbReference type="InterPro" id="IPR035983">
    <property type="entry name" value="Hect_E3_ubiquitin_ligase"/>
</dbReference>
<comment type="caution">
    <text evidence="2">Lacks conserved residue(s) required for the propagation of feature annotation.</text>
</comment>
<dbReference type="Proteomes" id="UP001159405">
    <property type="component" value="Unassembled WGS sequence"/>
</dbReference>
<reference evidence="4 5" key="1">
    <citation type="submission" date="2022-05" db="EMBL/GenBank/DDBJ databases">
        <authorList>
            <consortium name="Genoscope - CEA"/>
            <person name="William W."/>
        </authorList>
    </citation>
    <scope>NUCLEOTIDE SEQUENCE [LARGE SCALE GENOMIC DNA]</scope>
</reference>
<keyword evidence="5" id="KW-1185">Reference proteome</keyword>
<dbReference type="EMBL" id="CALNXK010000032">
    <property type="protein sequence ID" value="CAH3118468.1"/>
    <property type="molecule type" value="Genomic_DNA"/>
</dbReference>
<dbReference type="SUPFAM" id="SSF56204">
    <property type="entry name" value="Hect, E3 ligase catalytic domain"/>
    <property type="match status" value="1"/>
</dbReference>
<evidence type="ECO:0000256" key="2">
    <source>
        <dbReference type="PROSITE-ProRule" id="PRU00104"/>
    </source>
</evidence>
<protein>
    <recommendedName>
        <fullName evidence="3">HECT domain-containing protein</fullName>
    </recommendedName>
</protein>
<evidence type="ECO:0000256" key="1">
    <source>
        <dbReference type="ARBA" id="ARBA00022786"/>
    </source>
</evidence>
<comment type="caution">
    <text evidence="4">The sequence shown here is derived from an EMBL/GenBank/DDBJ whole genome shotgun (WGS) entry which is preliminary data.</text>
</comment>
<organism evidence="4 5">
    <name type="scientific">Porites lobata</name>
    <dbReference type="NCBI Taxonomy" id="104759"/>
    <lineage>
        <taxon>Eukaryota</taxon>
        <taxon>Metazoa</taxon>
        <taxon>Cnidaria</taxon>
        <taxon>Anthozoa</taxon>
        <taxon>Hexacorallia</taxon>
        <taxon>Scleractinia</taxon>
        <taxon>Fungiina</taxon>
        <taxon>Poritidae</taxon>
        <taxon>Porites</taxon>
    </lineage>
</organism>
<gene>
    <name evidence="4" type="ORF">PLOB_00026714</name>
</gene>
<dbReference type="PROSITE" id="PS50237">
    <property type="entry name" value="HECT"/>
    <property type="match status" value="1"/>
</dbReference>
<dbReference type="InterPro" id="IPR000569">
    <property type="entry name" value="HECT_dom"/>
</dbReference>
<proteinExistence type="predicted"/>
<evidence type="ECO:0000313" key="4">
    <source>
        <dbReference type="EMBL" id="CAH3118468.1"/>
    </source>
</evidence>
<dbReference type="Gene3D" id="3.90.1750.10">
    <property type="entry name" value="Hect, E3 ligase catalytic domains"/>
    <property type="match status" value="1"/>
</dbReference>
<sequence length="395" mass="43924">MPMGRRGKCCGCCQCRFNRSATIHREAIYFSKINKGRAKNEVKGDVPSTEDRRISLAVEMYDSLEEAADFLAEDPPVTAEGDTEFTSLGEIINALKLNMHDDDNSKKLKVDEEDIVADALAFYKRSDFDPKFPLRIIYKGQPAADTGGVLRHFFTDLLQKLSDTYFTGTSRKVPLYNTNILICGLMKMIGTIIVHSVVQGGPGFPFFSPAVFSYLWSGSVDAAVQRLNIDDCASPQCKEIVLKIMNTQDVTSLLKDSPECMDVMAECGLTTTLTNDNKTSCIQAILFHDAIGKTKASLDQLLRGTWMSWILRQDEEIPPLFEELFVFQESSLSVSKVLGAINIPGTMDECEPGGKFSNRFHTGILTGYFKEISHICNWSSMLALVWPSENGPQIC</sequence>
<name>A0ABN8NV23_9CNID</name>
<keyword evidence="1 2" id="KW-0833">Ubl conjugation pathway</keyword>
<feature type="domain" description="HECT" evidence="3">
    <location>
        <begin position="126"/>
        <end position="161"/>
    </location>
</feature>
<evidence type="ECO:0000313" key="5">
    <source>
        <dbReference type="Proteomes" id="UP001159405"/>
    </source>
</evidence>